<protein>
    <submittedName>
        <fullName evidence="5">DUF5067 domain-containing protein</fullName>
    </submittedName>
</protein>
<keyword evidence="6" id="KW-1185">Reference proteome</keyword>
<dbReference type="InterPro" id="IPR031989">
    <property type="entry name" value="DUF5067"/>
</dbReference>
<dbReference type="Proteomes" id="UP000182062">
    <property type="component" value="Unassembled WGS sequence"/>
</dbReference>
<name>A0A1J6WTI4_9BACI</name>
<proteinExistence type="predicted"/>
<evidence type="ECO:0000256" key="2">
    <source>
        <dbReference type="SAM" id="MobiDB-lite"/>
    </source>
</evidence>
<feature type="domain" description="DUF5067" evidence="4">
    <location>
        <begin position="43"/>
        <end position="171"/>
    </location>
</feature>
<dbReference type="AlphaFoldDB" id="A0A1J6WTI4"/>
<reference evidence="5 6" key="1">
    <citation type="submission" date="2016-09" db="EMBL/GenBank/DDBJ databases">
        <title>Bacillus aquimaris SAMM genome sequence reveals colonization and biosurfactant production capacities.</title>
        <authorList>
            <person name="Waghmode S.R."/>
            <person name="Suryavanshi M.V."/>
        </authorList>
    </citation>
    <scope>NUCLEOTIDE SEQUENCE [LARGE SCALE GENOMIC DNA]</scope>
    <source>
        <strain evidence="5 6">SAMM</strain>
    </source>
</reference>
<gene>
    <name evidence="5" type="ORF">BHE18_15680</name>
</gene>
<evidence type="ECO:0000256" key="3">
    <source>
        <dbReference type="SAM" id="SignalP"/>
    </source>
</evidence>
<feature type="region of interest" description="Disordered" evidence="2">
    <location>
        <begin position="28"/>
        <end position="47"/>
    </location>
</feature>
<dbReference type="InterPro" id="IPR029050">
    <property type="entry name" value="Immunoprotect_excell_Ig-like"/>
</dbReference>
<comment type="caution">
    <text evidence="5">The sequence shown here is derived from an EMBL/GenBank/DDBJ whole genome shotgun (WGS) entry which is preliminary data.</text>
</comment>
<dbReference type="EMBL" id="MINN01000081">
    <property type="protein sequence ID" value="OIU71531.1"/>
    <property type="molecule type" value="Genomic_DNA"/>
</dbReference>
<evidence type="ECO:0000313" key="5">
    <source>
        <dbReference type="EMBL" id="OIU71531.1"/>
    </source>
</evidence>
<dbReference type="PROSITE" id="PS51257">
    <property type="entry name" value="PROKAR_LIPOPROTEIN"/>
    <property type="match status" value="1"/>
</dbReference>
<accession>A0A1J6WTI4</accession>
<feature type="chain" id="PRO_5038633071" evidence="3">
    <location>
        <begin position="21"/>
        <end position="188"/>
    </location>
</feature>
<evidence type="ECO:0000256" key="1">
    <source>
        <dbReference type="ARBA" id="ARBA00022729"/>
    </source>
</evidence>
<sequence length="188" mass="20695">MMKKTLILAPALILSIIAGCGNQEEATQKGSENVAKETTTENTNKETETNKEVFFKDNEAKINDLKIKITETKVIRPGEKGNEYGEKPVFAIWYEITNLSDKDIDPTMGWLAVFEAVQDNNPNAVNTLEVGGLPDEQFLDSQLETIKKDGTVKNAVAYELDDLETPVTLIATQGIGGDKLGEQTFNVK</sequence>
<feature type="compositionally biased region" description="Basic and acidic residues" evidence="2">
    <location>
        <begin position="34"/>
        <end position="47"/>
    </location>
</feature>
<evidence type="ECO:0000259" key="4">
    <source>
        <dbReference type="Pfam" id="PF16729"/>
    </source>
</evidence>
<organism evidence="5 6">
    <name type="scientific">Rossellomorea aquimaris</name>
    <dbReference type="NCBI Taxonomy" id="189382"/>
    <lineage>
        <taxon>Bacteria</taxon>
        <taxon>Bacillati</taxon>
        <taxon>Bacillota</taxon>
        <taxon>Bacilli</taxon>
        <taxon>Bacillales</taxon>
        <taxon>Bacillaceae</taxon>
        <taxon>Rossellomorea</taxon>
    </lineage>
</organism>
<dbReference type="Gene3D" id="2.60.40.1240">
    <property type="match status" value="1"/>
</dbReference>
<dbReference type="OrthoDB" id="2190227at2"/>
<dbReference type="Pfam" id="PF16729">
    <property type="entry name" value="DUF5067"/>
    <property type="match status" value="1"/>
</dbReference>
<evidence type="ECO:0000313" key="6">
    <source>
        <dbReference type="Proteomes" id="UP000182062"/>
    </source>
</evidence>
<keyword evidence="1 3" id="KW-0732">Signal</keyword>
<feature type="signal peptide" evidence="3">
    <location>
        <begin position="1"/>
        <end position="20"/>
    </location>
</feature>